<evidence type="ECO:0000259" key="2">
    <source>
        <dbReference type="PROSITE" id="PS50280"/>
    </source>
</evidence>
<feature type="domain" description="SET" evidence="2">
    <location>
        <begin position="467"/>
        <end position="573"/>
    </location>
</feature>
<organism evidence="3 4">
    <name type="scientific">Aspergillus sclerotialis</name>
    <dbReference type="NCBI Taxonomy" id="2070753"/>
    <lineage>
        <taxon>Eukaryota</taxon>
        <taxon>Fungi</taxon>
        <taxon>Dikarya</taxon>
        <taxon>Ascomycota</taxon>
        <taxon>Pezizomycotina</taxon>
        <taxon>Eurotiomycetes</taxon>
        <taxon>Eurotiomycetidae</taxon>
        <taxon>Eurotiales</taxon>
        <taxon>Aspergillaceae</taxon>
        <taxon>Aspergillus</taxon>
        <taxon>Aspergillus subgen. Polypaecilum</taxon>
    </lineage>
</organism>
<reference evidence="4" key="1">
    <citation type="submission" date="2017-02" db="EMBL/GenBank/DDBJ databases">
        <authorList>
            <person name="Tafer H."/>
            <person name="Lopandic K."/>
        </authorList>
    </citation>
    <scope>NUCLEOTIDE SEQUENCE [LARGE SCALE GENOMIC DNA]</scope>
    <source>
        <strain evidence="4">CBS 366.77</strain>
    </source>
</reference>
<dbReference type="InterPro" id="IPR001214">
    <property type="entry name" value="SET_dom"/>
</dbReference>
<dbReference type="InterPro" id="IPR046341">
    <property type="entry name" value="SET_dom_sf"/>
</dbReference>
<proteinExistence type="predicted"/>
<dbReference type="PANTHER" id="PTHR47250">
    <property type="entry name" value="HISTONE-LYSINE N-METHYLTRANSFERASE SET-6"/>
    <property type="match status" value="1"/>
</dbReference>
<accession>A0A3A2ZF36</accession>
<protein>
    <submittedName>
        <fullName evidence="3">SET domain protein</fullName>
    </submittedName>
</protein>
<gene>
    <name evidence="3" type="ORF">PHISCL_05891</name>
</gene>
<dbReference type="SMART" id="SM00317">
    <property type="entry name" value="SET"/>
    <property type="match status" value="1"/>
</dbReference>
<name>A0A3A2ZF36_9EURO</name>
<feature type="region of interest" description="Disordered" evidence="1">
    <location>
        <begin position="162"/>
        <end position="181"/>
    </location>
</feature>
<dbReference type="OrthoDB" id="308383at2759"/>
<dbReference type="Pfam" id="PF00856">
    <property type="entry name" value="SET"/>
    <property type="match status" value="1"/>
</dbReference>
<dbReference type="PANTHER" id="PTHR47250:SF3">
    <property type="entry name" value="HISTONE-LYSINE N-METHYLTRANSFERASE SET-6"/>
    <property type="match status" value="1"/>
</dbReference>
<keyword evidence="4" id="KW-1185">Reference proteome</keyword>
<evidence type="ECO:0000313" key="3">
    <source>
        <dbReference type="EMBL" id="RJE21772.1"/>
    </source>
</evidence>
<dbReference type="STRING" id="2070753.A0A3A2ZF36"/>
<evidence type="ECO:0000313" key="4">
    <source>
        <dbReference type="Proteomes" id="UP000266188"/>
    </source>
</evidence>
<sequence length="597" mass="67004">MDISISHHPLLLQLCGLLGNSDFPGLLASRVGSHINGHVYLRLEGTLCNSEDREVLDRQSRESLLLGWIDLCNPQAIQNPSAISSDESRSDNAVHPLTPQSISTDDDAQAALKRRKTVGGLRLSKPSPRSAIADNAESAEAYTHLSQPRPDNGPERRVRQFHIDSRFPQRRNPAKDTGIPVMQPTSIDKLISGIWRQLHSPIDLSLPSGYQEPEIDIRTGVSEEVFLVINRLCVKCHNQNQSSRALEMIIQAYWIECYGARIASISLENPNYSTTEARMAALKEACNALGWQEKDLRNKMAIWRGYKEIKDAGGWASLIFAGTGVYRFCKYRMGFNEGLTTRLRQLASSFELAADTLHPEWRDLLQVIGQRGPSRYHGHPHEWVTVQGSAVPLSSTYPHLHLPDGFKYQFVDECIVDQEVFGENDPRRIHELDPDVCQLCKEKQSDNVKLNRCSCFPTLFGAVRYPTPVQLFHTTSGKNNGVIARCDFDRGAAIAEFVGSITNGIQGLDVMIAGTLDRPYQIYQGDMGNFTRFINHSCHPNSQFQKFIWRGKERIIVVSRGVTAGTEITVDYSDLYWKQLNKNCLCGESSCRFASQV</sequence>
<evidence type="ECO:0000256" key="1">
    <source>
        <dbReference type="SAM" id="MobiDB-lite"/>
    </source>
</evidence>
<dbReference type="Gene3D" id="2.170.270.10">
    <property type="entry name" value="SET domain"/>
    <property type="match status" value="1"/>
</dbReference>
<comment type="caution">
    <text evidence="3">The sequence shown here is derived from an EMBL/GenBank/DDBJ whole genome shotgun (WGS) entry which is preliminary data.</text>
</comment>
<dbReference type="SUPFAM" id="SSF82199">
    <property type="entry name" value="SET domain"/>
    <property type="match status" value="1"/>
</dbReference>
<dbReference type="AlphaFoldDB" id="A0A3A2ZF36"/>
<dbReference type="Proteomes" id="UP000266188">
    <property type="component" value="Unassembled WGS sequence"/>
</dbReference>
<dbReference type="InterPro" id="IPR053105">
    <property type="entry name" value="Class_V-like_SAM-MTase"/>
</dbReference>
<feature type="region of interest" description="Disordered" evidence="1">
    <location>
        <begin position="79"/>
        <end position="107"/>
    </location>
</feature>
<dbReference type="PROSITE" id="PS50280">
    <property type="entry name" value="SET"/>
    <property type="match status" value="1"/>
</dbReference>
<dbReference type="EMBL" id="MVGC01000206">
    <property type="protein sequence ID" value="RJE21772.1"/>
    <property type="molecule type" value="Genomic_DNA"/>
</dbReference>